<dbReference type="GO" id="GO:0004674">
    <property type="term" value="F:protein serine/threonine kinase activity"/>
    <property type="evidence" value="ECO:0007669"/>
    <property type="project" value="TreeGrafter"/>
</dbReference>
<dbReference type="SUPFAM" id="SSF56112">
    <property type="entry name" value="Protein kinase-like (PK-like)"/>
    <property type="match status" value="1"/>
</dbReference>
<dbReference type="GO" id="GO:0005737">
    <property type="term" value="C:cytoplasm"/>
    <property type="evidence" value="ECO:0007669"/>
    <property type="project" value="TreeGrafter"/>
</dbReference>
<dbReference type="InterPro" id="IPR011009">
    <property type="entry name" value="Kinase-like_dom_sf"/>
</dbReference>
<dbReference type="PANTHER" id="PTHR24361">
    <property type="entry name" value="MITOGEN-ACTIVATED KINASE KINASE KINASE"/>
    <property type="match status" value="1"/>
</dbReference>
<dbReference type="AlphaFoldDB" id="A0A914GRE0"/>
<reference evidence="3" key="1">
    <citation type="submission" date="2022-11" db="UniProtKB">
        <authorList>
            <consortium name="WormBaseParasite"/>
        </authorList>
    </citation>
    <scope>IDENTIFICATION</scope>
</reference>
<name>A0A914GRE0_GLORO</name>
<evidence type="ECO:0000313" key="2">
    <source>
        <dbReference type="Proteomes" id="UP000887572"/>
    </source>
</evidence>
<dbReference type="InterPro" id="IPR000719">
    <property type="entry name" value="Prot_kinase_dom"/>
</dbReference>
<dbReference type="Pfam" id="PF00069">
    <property type="entry name" value="Pkinase"/>
    <property type="match status" value="1"/>
</dbReference>
<protein>
    <submittedName>
        <fullName evidence="3">Protein kinase domain-containing protein</fullName>
    </submittedName>
</protein>
<sequence length="552" mass="62110">MSALCLTLNLILIKSDYTENNGLKIDLAGVDPNLFEHSDEMPKNMQMDKGHKMNQPKQKNKSKANGGILKKIGAMALLPLAIAGSASGSSTRLNSSSGGVLIGLPNSLYGAQTQMKSAGYGNFQDGSLREQIHRELGAFLAEEEEAEVQLTNKDQNSAIMAAKINVLKEQWQKNSKTKIEFDNVFAEYGATTDAQKLSLLNELFQRSTGAKCRCDNKIKLSEYGKVEKVGNSFFTINRTTFVEVQHFIKNFKVNSEYYEACMTLAEVDTKNDPNLINEWMKREIKVLKELSGKTKHIMRLFESEENGPVIKLVAENVLIDFYGFWHNSDKEERLGFVQALYEQMLKALEEFHKFGTHLNVNLAKFFFVEDADSTDNVLEFMGKIVKVKTIIDNFGSAILFGEKLPKNNLDDFGDSRKSSVGSLIYSCPERISGAYELTPKCDIFSLGIVLYEMLTPRVGNPYHFMCREYTGKNEYNKCVKLAFERFIVVGDSNKITSLGKIILASTQRNPNERPTAKGIRKYLRGECRFYLKALNEKLGINDGVPMVKCDTE</sequence>
<dbReference type="SMART" id="SM00220">
    <property type="entry name" value="S_TKc"/>
    <property type="match status" value="1"/>
</dbReference>
<keyword evidence="2" id="KW-1185">Reference proteome</keyword>
<evidence type="ECO:0000259" key="1">
    <source>
        <dbReference type="PROSITE" id="PS50011"/>
    </source>
</evidence>
<organism evidence="2 3">
    <name type="scientific">Globodera rostochiensis</name>
    <name type="common">Golden nematode worm</name>
    <name type="synonym">Heterodera rostochiensis</name>
    <dbReference type="NCBI Taxonomy" id="31243"/>
    <lineage>
        <taxon>Eukaryota</taxon>
        <taxon>Metazoa</taxon>
        <taxon>Ecdysozoa</taxon>
        <taxon>Nematoda</taxon>
        <taxon>Chromadorea</taxon>
        <taxon>Rhabditida</taxon>
        <taxon>Tylenchina</taxon>
        <taxon>Tylenchomorpha</taxon>
        <taxon>Tylenchoidea</taxon>
        <taxon>Heteroderidae</taxon>
        <taxon>Heteroderinae</taxon>
        <taxon>Globodera</taxon>
    </lineage>
</organism>
<dbReference type="Gene3D" id="1.10.510.10">
    <property type="entry name" value="Transferase(Phosphotransferase) domain 1"/>
    <property type="match status" value="1"/>
</dbReference>
<proteinExistence type="predicted"/>
<dbReference type="PROSITE" id="PS50011">
    <property type="entry name" value="PROTEIN_KINASE_DOM"/>
    <property type="match status" value="1"/>
</dbReference>
<dbReference type="InterPro" id="IPR053235">
    <property type="entry name" value="Ser_Thr_kinase"/>
</dbReference>
<evidence type="ECO:0000313" key="3">
    <source>
        <dbReference type="WBParaSite" id="Gr19_v10_g1070.t2"/>
    </source>
</evidence>
<feature type="domain" description="Protein kinase" evidence="1">
    <location>
        <begin position="223"/>
        <end position="531"/>
    </location>
</feature>
<dbReference type="WBParaSite" id="Gr19_v10_g1070.t2">
    <property type="protein sequence ID" value="Gr19_v10_g1070.t2"/>
    <property type="gene ID" value="Gr19_v10_g1070"/>
</dbReference>
<dbReference type="Proteomes" id="UP000887572">
    <property type="component" value="Unplaced"/>
</dbReference>
<accession>A0A914GRE0</accession>
<dbReference type="GO" id="GO:0005524">
    <property type="term" value="F:ATP binding"/>
    <property type="evidence" value="ECO:0007669"/>
    <property type="project" value="InterPro"/>
</dbReference>